<dbReference type="HOGENOM" id="CLU_023205_2_1_11"/>
<organism evidence="3 4">
    <name type="scientific">Streptomyces griseus subsp. griseus (strain JCM 4626 / CBS 651.72 / NBRC 13350 / KCC S-0626 / ISP 5235)</name>
    <dbReference type="NCBI Taxonomy" id="455632"/>
    <lineage>
        <taxon>Bacteria</taxon>
        <taxon>Bacillati</taxon>
        <taxon>Actinomycetota</taxon>
        <taxon>Actinomycetes</taxon>
        <taxon>Kitasatosporales</taxon>
        <taxon>Streptomycetaceae</taxon>
        <taxon>Streptomyces</taxon>
    </lineage>
</organism>
<evidence type="ECO:0000313" key="4">
    <source>
        <dbReference type="Proteomes" id="UP000001685"/>
    </source>
</evidence>
<feature type="domain" description="NADP-dependent oxidoreductase" evidence="2">
    <location>
        <begin position="26"/>
        <end position="289"/>
    </location>
</feature>
<proteinExistence type="predicted"/>
<keyword evidence="1" id="KW-0560">Oxidoreductase</keyword>
<dbReference type="InterPro" id="IPR050791">
    <property type="entry name" value="Aldo-Keto_reductase"/>
</dbReference>
<gene>
    <name evidence="3" type="ordered locus">SGR_6193</name>
</gene>
<dbReference type="GO" id="GO:0005737">
    <property type="term" value="C:cytoplasm"/>
    <property type="evidence" value="ECO:0007669"/>
    <property type="project" value="TreeGrafter"/>
</dbReference>
<dbReference type="PANTHER" id="PTHR43625">
    <property type="entry name" value="AFLATOXIN B1 ALDEHYDE REDUCTASE"/>
    <property type="match status" value="1"/>
</dbReference>
<dbReference type="Proteomes" id="UP000001685">
    <property type="component" value="Chromosome"/>
</dbReference>
<dbReference type="SUPFAM" id="SSF51430">
    <property type="entry name" value="NAD(P)-linked oxidoreductase"/>
    <property type="match status" value="1"/>
</dbReference>
<dbReference type="PRINTS" id="PR00069">
    <property type="entry name" value="ALDKETRDTASE"/>
</dbReference>
<dbReference type="InterPro" id="IPR036812">
    <property type="entry name" value="NAD(P)_OxRdtase_dom_sf"/>
</dbReference>
<reference evidence="4" key="1">
    <citation type="journal article" date="2008" name="J. Bacteriol.">
        <title>Genome sequence of the streptomycin-producing microorganism Streptomyces griseus IFO 13350.</title>
        <authorList>
            <person name="Ohnishi Y."/>
            <person name="Ishikawa J."/>
            <person name="Hara H."/>
            <person name="Suzuki H."/>
            <person name="Ikenoya M."/>
            <person name="Ikeda H."/>
            <person name="Yamashita A."/>
            <person name="Hattori M."/>
            <person name="Horinouchi S."/>
        </authorList>
    </citation>
    <scope>NUCLEOTIDE SEQUENCE [LARGE SCALE GENOMIC DNA]</scope>
    <source>
        <strain evidence="4">JCM 4626 / NBRC 13350</strain>
    </source>
</reference>
<dbReference type="GO" id="GO:0016491">
    <property type="term" value="F:oxidoreductase activity"/>
    <property type="evidence" value="ECO:0007669"/>
    <property type="project" value="UniProtKB-KW"/>
</dbReference>
<dbReference type="AlphaFoldDB" id="B1W4K5"/>
<dbReference type="InterPro" id="IPR020471">
    <property type="entry name" value="AKR"/>
</dbReference>
<evidence type="ECO:0000313" key="3">
    <source>
        <dbReference type="EMBL" id="BAG23022.1"/>
    </source>
</evidence>
<name>B1W4K5_STRGG</name>
<dbReference type="KEGG" id="sgr:SGR_6193"/>
<dbReference type="PATRIC" id="fig|455632.4.peg.6352"/>
<dbReference type="InterPro" id="IPR023210">
    <property type="entry name" value="NADP_OxRdtase_dom"/>
</dbReference>
<dbReference type="EMBL" id="AP009493">
    <property type="protein sequence ID" value="BAG23022.1"/>
    <property type="molecule type" value="Genomic_DNA"/>
</dbReference>
<protein>
    <submittedName>
        <fullName evidence="3">Oxidoreductase</fullName>
    </submittedName>
</protein>
<dbReference type="Gene3D" id="3.20.20.100">
    <property type="entry name" value="NADP-dependent oxidoreductase domain"/>
    <property type="match status" value="1"/>
</dbReference>
<accession>B1W4K5</accession>
<sequence>MSTQSTTRPADASGVLALGGDLPVNRLGYGAMQLTGPGVWGEPRDPDEAVRVLRRAVELGVTFIDTAEAYGPFVNERLIRRALHPYPADLVIATKGGAERPGPDDWRSNGRPEFLRERLELSLRRLGVDRIDLYQLHRIDPAVPLAEQLGALAELRQEGKIRHLGLSEVTVEQLKEARTHVDIVSVQNLFNLANRSAEDVLDYAESENIAFIPWFPMATGELARPGGPLDAASRSHGASPAQLALAWLLRRSPVMLPIPGTSRTAHLEENVDAALVRLDDEAYASLTAVG</sequence>
<dbReference type="Pfam" id="PF00248">
    <property type="entry name" value="Aldo_ket_red"/>
    <property type="match status" value="1"/>
</dbReference>
<evidence type="ECO:0000259" key="2">
    <source>
        <dbReference type="Pfam" id="PF00248"/>
    </source>
</evidence>
<dbReference type="PANTHER" id="PTHR43625:SF40">
    <property type="entry name" value="ALDO-KETO REDUCTASE YAKC [NADP(+)]"/>
    <property type="match status" value="1"/>
</dbReference>
<dbReference type="eggNOG" id="COG0667">
    <property type="taxonomic scope" value="Bacteria"/>
</dbReference>
<dbReference type="CDD" id="cd19088">
    <property type="entry name" value="AKR_AKR13B1"/>
    <property type="match status" value="1"/>
</dbReference>
<evidence type="ECO:0000256" key="1">
    <source>
        <dbReference type="ARBA" id="ARBA00023002"/>
    </source>
</evidence>
<dbReference type="RefSeq" id="WP_012381777.1">
    <property type="nucleotide sequence ID" value="NC_010572.1"/>
</dbReference>